<comment type="caution">
    <text evidence="2">The sequence shown here is derived from an EMBL/GenBank/DDBJ whole genome shotgun (WGS) entry which is preliminary data.</text>
</comment>
<proteinExistence type="predicted"/>
<accession>A0ABP7QJ47</accession>
<gene>
    <name evidence="2" type="ORF">GCM10022279_03600</name>
</gene>
<sequence>MVVPWYCSMGVPDGGAPRERKSAREQKEGDTRLHQWYSACDSFHFYIDRVREGEAQTVL</sequence>
<organism evidence="2 3">
    <name type="scientific">Comamonas faecalis</name>
    <dbReference type="NCBI Taxonomy" id="1387849"/>
    <lineage>
        <taxon>Bacteria</taxon>
        <taxon>Pseudomonadati</taxon>
        <taxon>Pseudomonadota</taxon>
        <taxon>Betaproteobacteria</taxon>
        <taxon>Burkholderiales</taxon>
        <taxon>Comamonadaceae</taxon>
        <taxon>Comamonas</taxon>
    </lineage>
</organism>
<dbReference type="EMBL" id="BAABBP010000002">
    <property type="protein sequence ID" value="GAA3983433.1"/>
    <property type="molecule type" value="Genomic_DNA"/>
</dbReference>
<reference evidence="3" key="1">
    <citation type="journal article" date="2019" name="Int. J. Syst. Evol. Microbiol.">
        <title>The Global Catalogue of Microorganisms (GCM) 10K type strain sequencing project: providing services to taxonomists for standard genome sequencing and annotation.</title>
        <authorList>
            <consortium name="The Broad Institute Genomics Platform"/>
            <consortium name="The Broad Institute Genome Sequencing Center for Infectious Disease"/>
            <person name="Wu L."/>
            <person name="Ma J."/>
        </authorList>
    </citation>
    <scope>NUCLEOTIDE SEQUENCE [LARGE SCALE GENOMIC DNA]</scope>
    <source>
        <strain evidence="3">JCM 17561</strain>
    </source>
</reference>
<name>A0ABP7QJ47_9BURK</name>
<evidence type="ECO:0000313" key="3">
    <source>
        <dbReference type="Proteomes" id="UP001501627"/>
    </source>
</evidence>
<feature type="compositionally biased region" description="Basic and acidic residues" evidence="1">
    <location>
        <begin position="16"/>
        <end position="29"/>
    </location>
</feature>
<feature type="region of interest" description="Disordered" evidence="1">
    <location>
        <begin position="9"/>
        <end position="29"/>
    </location>
</feature>
<evidence type="ECO:0000256" key="1">
    <source>
        <dbReference type="SAM" id="MobiDB-lite"/>
    </source>
</evidence>
<keyword evidence="3" id="KW-1185">Reference proteome</keyword>
<dbReference type="Proteomes" id="UP001501627">
    <property type="component" value="Unassembled WGS sequence"/>
</dbReference>
<protein>
    <submittedName>
        <fullName evidence="2">Uncharacterized protein</fullName>
    </submittedName>
</protein>
<evidence type="ECO:0000313" key="2">
    <source>
        <dbReference type="EMBL" id="GAA3983433.1"/>
    </source>
</evidence>